<dbReference type="EMBL" id="UZAH01032229">
    <property type="protein sequence ID" value="VDP20538.1"/>
    <property type="molecule type" value="Genomic_DNA"/>
</dbReference>
<dbReference type="AlphaFoldDB" id="A0A3P8CHX1"/>
<name>A0A3P8CHX1_HELPZ</name>
<feature type="compositionally biased region" description="Basic and acidic residues" evidence="1">
    <location>
        <begin position="16"/>
        <end position="27"/>
    </location>
</feature>
<sequence>MTPTVLEVLRRMKLISTDHDPAQKSEEESAATADEQVPGITAVCERIDEHMNEVASLLENQLDQLSTQTSEEGHRVPVESNHFIRAIEDASADLMARWDAAKRHLLNSKKMKTRASSSVPLLFAGFGPVEFLGSNHYDVRVLEDYPFDGIHDFLGLESDTSPDGGVANAMRDLRVGANGRELNRRDHEFIANAARAAFGRSLRAPDSRRTSTRAYPHREAARLAESGEFTSAMARKLGIPLRTVQRIVKQRKEKGNVSIKSIVNNELGLRSYRLPNGQQLTEAAKENRYKKCKELPRLFSRHRVEDVLWIDDRIFTMSHTML</sequence>
<dbReference type="OrthoDB" id="5860999at2759"/>
<dbReference type="Proteomes" id="UP000050761">
    <property type="component" value="Unassembled WGS sequence"/>
</dbReference>
<reference evidence="2 3" key="1">
    <citation type="submission" date="2018-11" db="EMBL/GenBank/DDBJ databases">
        <authorList>
            <consortium name="Pathogen Informatics"/>
        </authorList>
    </citation>
    <scope>NUCLEOTIDE SEQUENCE [LARGE SCALE GENOMIC DNA]</scope>
</reference>
<accession>A0A3P8CHX1</accession>
<dbReference type="WBParaSite" id="HPBE_0002053601-mRNA-1">
    <property type="protein sequence ID" value="HPBE_0002053601-mRNA-1"/>
    <property type="gene ID" value="HPBE_0002053601"/>
</dbReference>
<proteinExistence type="predicted"/>
<dbReference type="PANTHER" id="PTHR46068">
    <property type="entry name" value="PROTEIN CBG27172"/>
    <property type="match status" value="1"/>
</dbReference>
<feature type="region of interest" description="Disordered" evidence="1">
    <location>
        <begin position="16"/>
        <end position="37"/>
    </location>
</feature>
<gene>
    <name evidence="2" type="ORF">HPBE_LOCUS20535</name>
</gene>
<protein>
    <submittedName>
        <fullName evidence="4">HTH psq-type domain-containing protein</fullName>
    </submittedName>
</protein>
<reference evidence="4" key="2">
    <citation type="submission" date="2019-09" db="UniProtKB">
        <authorList>
            <consortium name="WormBaseParasite"/>
        </authorList>
    </citation>
    <scope>IDENTIFICATION</scope>
</reference>
<dbReference type="PANTHER" id="PTHR46068:SF1">
    <property type="entry name" value="TRANSPOSASE IS30-LIKE HTH DOMAIN-CONTAINING PROTEIN"/>
    <property type="match status" value="1"/>
</dbReference>
<evidence type="ECO:0000313" key="3">
    <source>
        <dbReference type="Proteomes" id="UP000050761"/>
    </source>
</evidence>
<evidence type="ECO:0000313" key="4">
    <source>
        <dbReference type="WBParaSite" id="HPBE_0002053601-mRNA-1"/>
    </source>
</evidence>
<organism evidence="2">
    <name type="scientific">Heligmosomoides polygyrus</name>
    <name type="common">Parasitic roundworm</name>
    <dbReference type="NCBI Taxonomy" id="6339"/>
    <lineage>
        <taxon>Eukaryota</taxon>
        <taxon>Metazoa</taxon>
        <taxon>Ecdysozoa</taxon>
        <taxon>Nematoda</taxon>
        <taxon>Chromadorea</taxon>
        <taxon>Rhabditida</taxon>
        <taxon>Rhabditina</taxon>
        <taxon>Rhabditomorpha</taxon>
        <taxon>Strongyloidea</taxon>
        <taxon>Heligmosomidae</taxon>
        <taxon>Heligmosomoides</taxon>
    </lineage>
</organism>
<evidence type="ECO:0000256" key="1">
    <source>
        <dbReference type="SAM" id="MobiDB-lite"/>
    </source>
</evidence>
<keyword evidence="3" id="KW-1185">Reference proteome</keyword>
<evidence type="ECO:0000313" key="2">
    <source>
        <dbReference type="EMBL" id="VDP20538.1"/>
    </source>
</evidence>